<dbReference type="AlphaFoldDB" id="A0A163MS48"/>
<accession>A0A163MS48</accession>
<protein>
    <submittedName>
        <fullName evidence="1">Uncharacterized protein</fullName>
    </submittedName>
</protein>
<evidence type="ECO:0000313" key="2">
    <source>
        <dbReference type="Proteomes" id="UP000078561"/>
    </source>
</evidence>
<dbReference type="Proteomes" id="UP000078561">
    <property type="component" value="Unassembled WGS sequence"/>
</dbReference>
<keyword evidence="2" id="KW-1185">Reference proteome</keyword>
<evidence type="ECO:0000313" key="1">
    <source>
        <dbReference type="EMBL" id="SAM08091.1"/>
    </source>
</evidence>
<name>A0A163MS48_ABSGL</name>
<proteinExistence type="predicted"/>
<dbReference type="InParanoid" id="A0A163MS48"/>
<sequence length="140" mass="15574">MLFAAAAATATATILILMWIRWPPPPPPPHIRAEHTTINDPYRHDGYVTTPASNPYYFTVKCETAPPPTPGTNPPCYFETAIFNRPPRCVARPPGQHRLRIKDTNPPCHFETAILVDPADALTTMMAGMSRKKKICDHVT</sequence>
<organism evidence="1">
    <name type="scientific">Absidia glauca</name>
    <name type="common">Pin mould</name>
    <dbReference type="NCBI Taxonomy" id="4829"/>
    <lineage>
        <taxon>Eukaryota</taxon>
        <taxon>Fungi</taxon>
        <taxon>Fungi incertae sedis</taxon>
        <taxon>Mucoromycota</taxon>
        <taxon>Mucoromycotina</taxon>
        <taxon>Mucoromycetes</taxon>
        <taxon>Mucorales</taxon>
        <taxon>Cunninghamellaceae</taxon>
        <taxon>Absidia</taxon>
    </lineage>
</organism>
<reference evidence="1" key="1">
    <citation type="submission" date="2016-04" db="EMBL/GenBank/DDBJ databases">
        <authorList>
            <person name="Evans L.H."/>
            <person name="Alamgir A."/>
            <person name="Owens N."/>
            <person name="Weber N.D."/>
            <person name="Virtaneva K."/>
            <person name="Barbian K."/>
            <person name="Babar A."/>
            <person name="Rosenke K."/>
        </authorList>
    </citation>
    <scope>NUCLEOTIDE SEQUENCE [LARGE SCALE GENOMIC DNA]</scope>
    <source>
        <strain evidence="1">CBS 101.48</strain>
    </source>
</reference>
<gene>
    <name evidence="1" type="primary">ABSGL_13752.1 scaffold 14320</name>
</gene>
<dbReference type="EMBL" id="LT554883">
    <property type="protein sequence ID" value="SAM08091.1"/>
    <property type="molecule type" value="Genomic_DNA"/>
</dbReference>